<feature type="region of interest" description="Disordered" evidence="3">
    <location>
        <begin position="172"/>
        <end position="198"/>
    </location>
</feature>
<protein>
    <submittedName>
        <fullName evidence="6">Phospholipase/carboxylesterase, putativ e</fullName>
    </submittedName>
</protein>
<evidence type="ECO:0000256" key="2">
    <source>
        <dbReference type="ARBA" id="ARBA00022801"/>
    </source>
</evidence>
<organism evidence="5 7">
    <name type="scientific">Neospora caninum (strain Liverpool)</name>
    <dbReference type="NCBI Taxonomy" id="572307"/>
    <lineage>
        <taxon>Eukaryota</taxon>
        <taxon>Sar</taxon>
        <taxon>Alveolata</taxon>
        <taxon>Apicomplexa</taxon>
        <taxon>Conoidasida</taxon>
        <taxon>Coccidia</taxon>
        <taxon>Eucoccidiorida</taxon>
        <taxon>Eimeriorina</taxon>
        <taxon>Sarcocystidae</taxon>
        <taxon>Neospora</taxon>
    </lineage>
</organism>
<name>F0VLF6_NEOCL</name>
<reference evidence="5" key="2">
    <citation type="submission" date="2011-03" db="EMBL/GenBank/DDBJ databases">
        <title>Comparative genomics and transcriptomics of Neospora caninum and Toxoplasma gondii.</title>
        <authorList>
            <person name="Reid A.J."/>
            <person name="Sohal A."/>
            <person name="Harris D."/>
            <person name="Quail M."/>
            <person name="Sanders M."/>
            <person name="Berriman M."/>
            <person name="Wastling J.M."/>
            <person name="Pain A."/>
        </authorList>
    </citation>
    <scope>NUCLEOTIDE SEQUENCE</scope>
    <source>
        <strain evidence="5">Liverpool</strain>
    </source>
</reference>
<dbReference type="EMBL" id="FR823391">
    <property type="protein sequence ID" value="CBZ54084.1"/>
    <property type="molecule type" value="Genomic_DNA"/>
</dbReference>
<evidence type="ECO:0000259" key="4">
    <source>
        <dbReference type="Pfam" id="PF02230"/>
    </source>
</evidence>
<evidence type="ECO:0000256" key="3">
    <source>
        <dbReference type="SAM" id="MobiDB-lite"/>
    </source>
</evidence>
<comment type="similarity">
    <text evidence="1">Belongs to the AB hydrolase superfamily. AB hydrolase 2 family.</text>
</comment>
<dbReference type="InterPro" id="IPR050565">
    <property type="entry name" value="LYPA1-2/EST-like"/>
</dbReference>
<dbReference type="EMBL" id="LN714485">
    <property type="protein sequence ID" value="CEL68780.1"/>
    <property type="molecule type" value="Genomic_DNA"/>
</dbReference>
<dbReference type="VEuPathDB" id="ToxoDB:NCLIV_045170"/>
<keyword evidence="7" id="KW-1185">Reference proteome</keyword>
<dbReference type="Proteomes" id="UP000007494">
    <property type="component" value="Chromosome X"/>
</dbReference>
<evidence type="ECO:0000313" key="5">
    <source>
        <dbReference type="EMBL" id="CBZ54084.1"/>
    </source>
</evidence>
<dbReference type="PANTHER" id="PTHR10655">
    <property type="entry name" value="LYSOPHOSPHOLIPASE-RELATED"/>
    <property type="match status" value="1"/>
</dbReference>
<feature type="compositionally biased region" description="Low complexity" evidence="3">
    <location>
        <begin position="180"/>
        <end position="194"/>
    </location>
</feature>
<reference evidence="7" key="3">
    <citation type="journal article" date="2012" name="PLoS Pathog.">
        <title>Comparative genomics of the apicomplexan parasites Toxoplasma gondii and Neospora caninum: Coccidia differing in host range and transmission strategy.</title>
        <authorList>
            <person name="Reid A.J."/>
            <person name="Vermont S.J."/>
            <person name="Cotton J.A."/>
            <person name="Harris D."/>
            <person name="Hill-Cawthorne G.A."/>
            <person name="Konen-Waisman S."/>
            <person name="Latham S.M."/>
            <person name="Mourier T."/>
            <person name="Norton R."/>
            <person name="Quail M.A."/>
            <person name="Sanders M."/>
            <person name="Shanmugam D."/>
            <person name="Sohal A."/>
            <person name="Wasmuth J.D."/>
            <person name="Brunk B."/>
            <person name="Grigg M.E."/>
            <person name="Howard J.C."/>
            <person name="Parkinson J."/>
            <person name="Roos D.S."/>
            <person name="Trees A.J."/>
            <person name="Berriman M."/>
            <person name="Pain A."/>
            <person name="Wastling J.M."/>
        </authorList>
    </citation>
    <scope>NUCLEOTIDE SEQUENCE [LARGE SCALE GENOMIC DNA]</scope>
    <source>
        <strain evidence="7">Liverpool</strain>
    </source>
</reference>
<dbReference type="RefSeq" id="XP_003884115.1">
    <property type="nucleotide sequence ID" value="XM_003884066.1"/>
</dbReference>
<reference evidence="6" key="4">
    <citation type="journal article" date="2015" name="PLoS ONE">
        <title>Comprehensive Evaluation of Toxoplasma gondii VEG and Neospora caninum LIV Genomes with Tachyzoite Stage Transcriptome and Proteome Defines Novel Transcript Features.</title>
        <authorList>
            <person name="Ramaprasad A."/>
            <person name="Mourier T."/>
            <person name="Naeem R."/>
            <person name="Malas T.B."/>
            <person name="Moussa E."/>
            <person name="Panigrahi A."/>
            <person name="Vermont S.J."/>
            <person name="Otto T.D."/>
            <person name="Wastling J."/>
            <person name="Pain A."/>
        </authorList>
    </citation>
    <scope>NUCLEOTIDE SEQUENCE</scope>
    <source>
        <strain evidence="6">Liverpool</strain>
    </source>
</reference>
<dbReference type="GO" id="GO:0008474">
    <property type="term" value="F:palmitoyl-(protein) hydrolase activity"/>
    <property type="evidence" value="ECO:0007669"/>
    <property type="project" value="TreeGrafter"/>
</dbReference>
<dbReference type="OMA" id="LMFRTYN"/>
<dbReference type="InParanoid" id="F0VLF6"/>
<dbReference type="GeneID" id="13442064"/>
<dbReference type="SUPFAM" id="SSF53474">
    <property type="entry name" value="alpha/beta-Hydrolases"/>
    <property type="match status" value="1"/>
</dbReference>
<dbReference type="GO" id="GO:0052689">
    <property type="term" value="F:carboxylic ester hydrolase activity"/>
    <property type="evidence" value="ECO:0007669"/>
    <property type="project" value="TreeGrafter"/>
</dbReference>
<keyword evidence="2" id="KW-0378">Hydrolase</keyword>
<dbReference type="InterPro" id="IPR029058">
    <property type="entry name" value="AB_hydrolase_fold"/>
</dbReference>
<dbReference type="GO" id="GO:0005737">
    <property type="term" value="C:cytoplasm"/>
    <property type="evidence" value="ECO:0007669"/>
    <property type="project" value="TreeGrafter"/>
</dbReference>
<gene>
    <name evidence="6" type="ORF">BN1204_045170</name>
    <name evidence="5" type="ORF">NCLIV_045170</name>
</gene>
<dbReference type="InterPro" id="IPR003140">
    <property type="entry name" value="PLipase/COase/thioEstase"/>
</dbReference>
<evidence type="ECO:0000256" key="1">
    <source>
        <dbReference type="ARBA" id="ARBA00006499"/>
    </source>
</evidence>
<evidence type="ECO:0000313" key="7">
    <source>
        <dbReference type="Proteomes" id="UP000007494"/>
    </source>
</evidence>
<evidence type="ECO:0000313" key="6">
    <source>
        <dbReference type="EMBL" id="CEL68780.1"/>
    </source>
</evidence>
<feature type="domain" description="Phospholipase/carboxylesterase/thioesterase" evidence="4">
    <location>
        <begin position="21"/>
        <end position="169"/>
    </location>
</feature>
<dbReference type="eggNOG" id="KOG2112">
    <property type="taxonomic scope" value="Eukaryota"/>
</dbReference>
<dbReference type="Gene3D" id="3.40.50.1820">
    <property type="entry name" value="alpha/beta hydrolase"/>
    <property type="match status" value="1"/>
</dbReference>
<sequence length="272" mass="29127">MASLQPGDGYGGDGFHRFPTVSVDGAPRPATIIFLHGLGDTAAGWADLISLLSSLPCFPSLRVILPTAPVRPVTLNGGFPAPAWTDIFSLSKDTPEDREGFLESKRRIDAILRGEIEDAHIPPERIVLAGFSQGGALAYFVGLQAPYRLGGIVALSTWTPLAQELRASDACLGKKDKEGQGQTTAEGETQETQGPRGPTPVLHCHGEQDELVLFEFGEESAALVKQQYAAACGEEVAKEAVKFRPFRGLGHSANPQELAEVRLFVESVLKPQ</sequence>
<reference evidence="5" key="1">
    <citation type="submission" date="2011-02" db="EMBL/GenBank/DDBJ databases">
        <authorList>
            <person name="Aslett M."/>
        </authorList>
    </citation>
    <scope>NUCLEOTIDE SEQUENCE</scope>
    <source>
        <strain evidence="5">Liverpool</strain>
    </source>
</reference>
<dbReference type="Pfam" id="PF02230">
    <property type="entry name" value="Abhydrolase_2"/>
    <property type="match status" value="1"/>
</dbReference>
<dbReference type="PANTHER" id="PTHR10655:SF17">
    <property type="entry name" value="LYSOPHOSPHOLIPASE-LIKE PROTEIN 1"/>
    <property type="match status" value="1"/>
</dbReference>
<proteinExistence type="inferred from homology"/>
<accession>F0VLF6</accession>
<dbReference type="AlphaFoldDB" id="F0VLF6"/>
<dbReference type="OrthoDB" id="2418081at2759"/>